<feature type="domain" description="ABC transmembrane type-1" evidence="9">
    <location>
        <begin position="77"/>
        <end position="262"/>
    </location>
</feature>
<protein>
    <submittedName>
        <fullName evidence="10">Nickel ABC transporter permease subunit NikC</fullName>
    </submittedName>
</protein>
<dbReference type="SUPFAM" id="SSF161098">
    <property type="entry name" value="MetI-like"/>
    <property type="match status" value="1"/>
</dbReference>
<dbReference type="Proteomes" id="UP000422108">
    <property type="component" value="Chromosome"/>
</dbReference>
<dbReference type="Pfam" id="PF00528">
    <property type="entry name" value="BPD_transp_1"/>
    <property type="match status" value="1"/>
</dbReference>
<feature type="transmembrane region" description="Helical" evidence="8">
    <location>
        <begin position="243"/>
        <end position="260"/>
    </location>
</feature>
<comment type="subcellular location">
    <subcellularLocation>
        <location evidence="1 8">Cell membrane</location>
        <topology evidence="1 8">Multi-pass membrane protein</topology>
    </subcellularLocation>
</comment>
<evidence type="ECO:0000259" key="9">
    <source>
        <dbReference type="PROSITE" id="PS50928"/>
    </source>
</evidence>
<dbReference type="PANTHER" id="PTHR43386">
    <property type="entry name" value="OLIGOPEPTIDE TRANSPORT SYSTEM PERMEASE PROTEIN APPC"/>
    <property type="match status" value="1"/>
</dbReference>
<dbReference type="AlphaFoldDB" id="A0A5K8AGP1"/>
<dbReference type="Pfam" id="PF12911">
    <property type="entry name" value="OppC_N"/>
    <property type="match status" value="1"/>
</dbReference>
<dbReference type="EMBL" id="AP021879">
    <property type="protein sequence ID" value="BBO91817.1"/>
    <property type="molecule type" value="Genomic_DNA"/>
</dbReference>
<feature type="transmembrane region" description="Helical" evidence="8">
    <location>
        <begin position="135"/>
        <end position="155"/>
    </location>
</feature>
<dbReference type="PANTHER" id="PTHR43386:SF1">
    <property type="entry name" value="D,D-DIPEPTIDE TRANSPORT SYSTEM PERMEASE PROTEIN DDPC-RELATED"/>
    <property type="match status" value="1"/>
</dbReference>
<reference evidence="10 11" key="1">
    <citation type="submission" date="2019-11" db="EMBL/GenBank/DDBJ databases">
        <title>Comparative genomics of hydrocarbon-degrading Desulfosarcina strains.</title>
        <authorList>
            <person name="Watanabe M."/>
            <person name="Kojima H."/>
            <person name="Fukui M."/>
        </authorList>
    </citation>
    <scope>NUCLEOTIDE SEQUENCE [LARGE SCALE GENOMIC DNA]</scope>
    <source>
        <strain evidence="11">oXyS1</strain>
    </source>
</reference>
<evidence type="ECO:0000256" key="6">
    <source>
        <dbReference type="ARBA" id="ARBA00023136"/>
    </source>
</evidence>
<dbReference type="InterPro" id="IPR014157">
    <property type="entry name" value="Nickel_NikC"/>
</dbReference>
<evidence type="ECO:0000256" key="5">
    <source>
        <dbReference type="ARBA" id="ARBA00022989"/>
    </source>
</evidence>
<dbReference type="GO" id="GO:0005886">
    <property type="term" value="C:plasma membrane"/>
    <property type="evidence" value="ECO:0007669"/>
    <property type="project" value="UniProtKB-SubCell"/>
</dbReference>
<feature type="transmembrane region" description="Helical" evidence="8">
    <location>
        <begin position="80"/>
        <end position="101"/>
    </location>
</feature>
<evidence type="ECO:0000313" key="10">
    <source>
        <dbReference type="EMBL" id="BBO91817.1"/>
    </source>
</evidence>
<feature type="transmembrane region" description="Helical" evidence="8">
    <location>
        <begin position="108"/>
        <end position="129"/>
    </location>
</feature>
<gene>
    <name evidence="10" type="primary">nikC</name>
    <name evidence="10" type="ORF">DSCOOX_49970</name>
</gene>
<dbReference type="InterPro" id="IPR025966">
    <property type="entry name" value="OppC_N"/>
</dbReference>
<dbReference type="NCBIfam" id="TIGR02790">
    <property type="entry name" value="nickel_nikC"/>
    <property type="match status" value="1"/>
</dbReference>
<accession>A0A5K8AGP1</accession>
<dbReference type="GO" id="GO:0071916">
    <property type="term" value="F:dipeptide transmembrane transporter activity"/>
    <property type="evidence" value="ECO:0007669"/>
    <property type="project" value="TreeGrafter"/>
</dbReference>
<keyword evidence="6 8" id="KW-0472">Membrane</keyword>
<proteinExistence type="inferred from homology"/>
<dbReference type="InterPro" id="IPR050366">
    <property type="entry name" value="BP-dependent_transpt_permease"/>
</dbReference>
<dbReference type="NCBIfam" id="NF007738">
    <property type="entry name" value="PRK10417.1"/>
    <property type="match status" value="1"/>
</dbReference>
<keyword evidence="3" id="KW-1003">Cell membrane</keyword>
<dbReference type="RefSeq" id="WP_231717134.1">
    <property type="nucleotide sequence ID" value="NZ_AP021879.1"/>
</dbReference>
<evidence type="ECO:0000256" key="3">
    <source>
        <dbReference type="ARBA" id="ARBA00022475"/>
    </source>
</evidence>
<keyword evidence="5 8" id="KW-1133">Transmembrane helix</keyword>
<dbReference type="CDD" id="cd06261">
    <property type="entry name" value="TM_PBP2"/>
    <property type="match status" value="1"/>
</dbReference>
<comment type="similarity">
    <text evidence="7">Belongs to the binding-protein-dependent transport system permease family. OppBC subfamily.</text>
</comment>
<feature type="transmembrane region" description="Helical" evidence="8">
    <location>
        <begin position="12"/>
        <end position="34"/>
    </location>
</feature>
<dbReference type="PROSITE" id="PS50928">
    <property type="entry name" value="ABC_TM1"/>
    <property type="match status" value="1"/>
</dbReference>
<organism evidence="10 11">
    <name type="scientific">Desulfosarcina ovata subsp. ovata</name>
    <dbReference type="NCBI Taxonomy" id="2752305"/>
    <lineage>
        <taxon>Bacteria</taxon>
        <taxon>Pseudomonadati</taxon>
        <taxon>Thermodesulfobacteriota</taxon>
        <taxon>Desulfobacteria</taxon>
        <taxon>Desulfobacterales</taxon>
        <taxon>Desulfosarcinaceae</taxon>
        <taxon>Desulfosarcina</taxon>
    </lineage>
</organism>
<dbReference type="InterPro" id="IPR053385">
    <property type="entry name" value="ABC_transport_permease"/>
</dbReference>
<keyword evidence="4 8" id="KW-0812">Transmembrane</keyword>
<keyword evidence="2 8" id="KW-0813">Transport</keyword>
<evidence type="ECO:0000256" key="7">
    <source>
        <dbReference type="ARBA" id="ARBA00024202"/>
    </source>
</evidence>
<evidence type="ECO:0000256" key="2">
    <source>
        <dbReference type="ARBA" id="ARBA00022448"/>
    </source>
</evidence>
<dbReference type="NCBIfam" id="NF045474">
    <property type="entry name" value="Opp2C"/>
    <property type="match status" value="1"/>
</dbReference>
<keyword evidence="11" id="KW-1185">Reference proteome</keyword>
<evidence type="ECO:0000256" key="8">
    <source>
        <dbReference type="RuleBase" id="RU363032"/>
    </source>
</evidence>
<evidence type="ECO:0000313" key="11">
    <source>
        <dbReference type="Proteomes" id="UP000422108"/>
    </source>
</evidence>
<sequence length="278" mass="31029">MKMVRKLLGHKLIWFALPVILAILAMALFAPWIAPHPPDRVDLSQKLEPPGKSHLLGTDHLGRDILSRLIWGARASMGSVFLIINLIMIFSLVVGCLSGFLGGWVDSLFMRICEVFLTFPTFILAMFLIGVLGTGMFNVILAIFLTHWAWYARIIRGLVLSLRNSEYILASRVAGTRTWKIILRHIVPPVLAQLTILATLDIGHMMLHVSGLSFLGLGIQPPTPEWGVMINDARQYIWTRPELIMYPGIMIFLAVLAFNIPGDILRDSLDPAIQTEGD</sequence>
<dbReference type="Gene3D" id="1.10.3720.10">
    <property type="entry name" value="MetI-like"/>
    <property type="match status" value="1"/>
</dbReference>
<dbReference type="InterPro" id="IPR035906">
    <property type="entry name" value="MetI-like_sf"/>
</dbReference>
<evidence type="ECO:0000256" key="4">
    <source>
        <dbReference type="ARBA" id="ARBA00022692"/>
    </source>
</evidence>
<name>A0A5K8AGP1_9BACT</name>
<dbReference type="GO" id="GO:0015099">
    <property type="term" value="F:nickel cation transmembrane transporter activity"/>
    <property type="evidence" value="ECO:0007669"/>
    <property type="project" value="InterPro"/>
</dbReference>
<dbReference type="InterPro" id="IPR000515">
    <property type="entry name" value="MetI-like"/>
</dbReference>
<evidence type="ECO:0000256" key="1">
    <source>
        <dbReference type="ARBA" id="ARBA00004651"/>
    </source>
</evidence>